<organism evidence="2 3">
    <name type="scientific">Chitinophaga horti</name>
    <dbReference type="NCBI Taxonomy" id="2920382"/>
    <lineage>
        <taxon>Bacteria</taxon>
        <taxon>Pseudomonadati</taxon>
        <taxon>Bacteroidota</taxon>
        <taxon>Chitinophagia</taxon>
        <taxon>Chitinophagales</taxon>
        <taxon>Chitinophagaceae</taxon>
        <taxon>Chitinophaga</taxon>
    </lineage>
</organism>
<dbReference type="InterPro" id="IPR019587">
    <property type="entry name" value="Polyketide_cyclase/dehydratase"/>
</dbReference>
<keyword evidence="1" id="KW-0812">Transmembrane</keyword>
<name>A0ABY6IUJ6_9BACT</name>
<accession>A0ABY6IUJ6</accession>
<evidence type="ECO:0000256" key="1">
    <source>
        <dbReference type="SAM" id="Phobius"/>
    </source>
</evidence>
<dbReference type="Pfam" id="PF10604">
    <property type="entry name" value="Polyketide_cyc2"/>
    <property type="match status" value="1"/>
</dbReference>
<keyword evidence="1" id="KW-1133">Transmembrane helix</keyword>
<reference evidence="2" key="1">
    <citation type="submission" date="2022-10" db="EMBL/GenBank/DDBJ databases">
        <title>Chitinophaga sp. nov., isolated from soil.</title>
        <authorList>
            <person name="Jeon C.O."/>
        </authorList>
    </citation>
    <scope>NUCLEOTIDE SEQUENCE</scope>
    <source>
        <strain evidence="2">R8</strain>
    </source>
</reference>
<dbReference type="Proteomes" id="UP001162741">
    <property type="component" value="Chromosome"/>
</dbReference>
<keyword evidence="1" id="KW-0472">Membrane</keyword>
<dbReference type="InterPro" id="IPR023393">
    <property type="entry name" value="START-like_dom_sf"/>
</dbReference>
<dbReference type="RefSeq" id="WP_264279523.1">
    <property type="nucleotide sequence ID" value="NZ_CP107006.1"/>
</dbReference>
<protein>
    <submittedName>
        <fullName evidence="2">SRPBCC family protein</fullName>
    </submittedName>
</protein>
<sequence>MQALFLIVGAIAVAVLVFFVVSLFLPPKVRVAGTMFVKAPAEKIFHEINSLRNWRRWSPWHRQDQEPGMKNVYGGTDEGIGATYRWESHRRKTGRGKLIITASKPFRFIATDIYFMGRGLMKGYYRLDPAEGGTSVTWSFEAYTGNHPLRKLAGLMMDKWMARDFQTGLNNLKQLTEFKA</sequence>
<feature type="transmembrane region" description="Helical" evidence="1">
    <location>
        <begin position="6"/>
        <end position="25"/>
    </location>
</feature>
<gene>
    <name evidence="2" type="ORF">MKQ68_13120</name>
</gene>
<dbReference type="Gene3D" id="3.30.530.20">
    <property type="match status" value="1"/>
</dbReference>
<proteinExistence type="predicted"/>
<keyword evidence="3" id="KW-1185">Reference proteome</keyword>
<evidence type="ECO:0000313" key="3">
    <source>
        <dbReference type="Proteomes" id="UP001162741"/>
    </source>
</evidence>
<dbReference type="SUPFAM" id="SSF55961">
    <property type="entry name" value="Bet v1-like"/>
    <property type="match status" value="1"/>
</dbReference>
<dbReference type="EMBL" id="CP107006">
    <property type="protein sequence ID" value="UYQ91035.1"/>
    <property type="molecule type" value="Genomic_DNA"/>
</dbReference>
<dbReference type="CDD" id="cd07818">
    <property type="entry name" value="SRPBCC_1"/>
    <property type="match status" value="1"/>
</dbReference>
<evidence type="ECO:0000313" key="2">
    <source>
        <dbReference type="EMBL" id="UYQ91035.1"/>
    </source>
</evidence>